<keyword evidence="3" id="KW-0597">Phosphoprotein</keyword>
<evidence type="ECO:0000256" key="9">
    <source>
        <dbReference type="SAM" id="Coils"/>
    </source>
</evidence>
<dbReference type="Gene3D" id="3.30.450.20">
    <property type="entry name" value="PAS domain"/>
    <property type="match status" value="5"/>
</dbReference>
<dbReference type="CDD" id="cd00130">
    <property type="entry name" value="PAS"/>
    <property type="match status" value="4"/>
</dbReference>
<evidence type="ECO:0000256" key="6">
    <source>
        <dbReference type="ARBA" id="ARBA00022777"/>
    </source>
</evidence>
<dbReference type="InterPro" id="IPR003018">
    <property type="entry name" value="GAF"/>
</dbReference>
<dbReference type="SUPFAM" id="SSF55785">
    <property type="entry name" value="PYP-like sensor domain (PAS domain)"/>
    <property type="match status" value="5"/>
</dbReference>
<dbReference type="Pfam" id="PF13426">
    <property type="entry name" value="PAS_9"/>
    <property type="match status" value="2"/>
</dbReference>
<dbReference type="InterPro" id="IPR001610">
    <property type="entry name" value="PAC"/>
</dbReference>
<evidence type="ECO:0000256" key="1">
    <source>
        <dbReference type="ARBA" id="ARBA00000085"/>
    </source>
</evidence>
<evidence type="ECO:0000256" key="7">
    <source>
        <dbReference type="ARBA" id="ARBA00022840"/>
    </source>
</evidence>
<keyword evidence="4" id="KW-0808">Transferase</keyword>
<organism evidence="13 14">
    <name type="scientific">Maribacter luteus</name>
    <dbReference type="NCBI Taxonomy" id="2594478"/>
    <lineage>
        <taxon>Bacteria</taxon>
        <taxon>Pseudomonadati</taxon>
        <taxon>Bacteroidota</taxon>
        <taxon>Flavobacteriia</taxon>
        <taxon>Flavobacteriales</taxon>
        <taxon>Flavobacteriaceae</taxon>
        <taxon>Maribacter</taxon>
    </lineage>
</organism>
<accession>A0A6I2MIA1</accession>
<dbReference type="GO" id="GO:0000155">
    <property type="term" value="F:phosphorelay sensor kinase activity"/>
    <property type="evidence" value="ECO:0007669"/>
    <property type="project" value="InterPro"/>
</dbReference>
<dbReference type="InterPro" id="IPR003661">
    <property type="entry name" value="HisK_dim/P_dom"/>
</dbReference>
<dbReference type="Pfam" id="PF00512">
    <property type="entry name" value="HisKA"/>
    <property type="match status" value="1"/>
</dbReference>
<dbReference type="SUPFAM" id="SSF55781">
    <property type="entry name" value="GAF domain-like"/>
    <property type="match status" value="1"/>
</dbReference>
<evidence type="ECO:0000259" key="11">
    <source>
        <dbReference type="PROSITE" id="PS50112"/>
    </source>
</evidence>
<dbReference type="Pfam" id="PF13185">
    <property type="entry name" value="GAF_2"/>
    <property type="match status" value="1"/>
</dbReference>
<feature type="domain" description="PAC" evidence="12">
    <location>
        <begin position="787"/>
        <end position="841"/>
    </location>
</feature>
<keyword evidence="7" id="KW-0067">ATP-binding</keyword>
<dbReference type="Proteomes" id="UP000443153">
    <property type="component" value="Unassembled WGS sequence"/>
</dbReference>
<evidence type="ECO:0000256" key="2">
    <source>
        <dbReference type="ARBA" id="ARBA00012438"/>
    </source>
</evidence>
<evidence type="ECO:0000259" key="12">
    <source>
        <dbReference type="PROSITE" id="PS50113"/>
    </source>
</evidence>
<dbReference type="PANTHER" id="PTHR43711:SF26">
    <property type="entry name" value="SENSOR HISTIDINE KINASE RCSC"/>
    <property type="match status" value="1"/>
</dbReference>
<dbReference type="InterPro" id="IPR036890">
    <property type="entry name" value="HATPase_C_sf"/>
</dbReference>
<dbReference type="EC" id="2.7.13.3" evidence="2"/>
<dbReference type="Pfam" id="PF02518">
    <property type="entry name" value="HATPase_c"/>
    <property type="match status" value="1"/>
</dbReference>
<dbReference type="CDD" id="cd00082">
    <property type="entry name" value="HisKA"/>
    <property type="match status" value="1"/>
</dbReference>
<name>A0A6I2MIA1_9FLAO</name>
<gene>
    <name evidence="13" type="ORF">GJ691_05155</name>
</gene>
<comment type="catalytic activity">
    <reaction evidence="1">
        <text>ATP + protein L-histidine = ADP + protein N-phospho-L-histidine.</text>
        <dbReference type="EC" id="2.7.13.3"/>
    </reaction>
</comment>
<dbReference type="PROSITE" id="PS50112">
    <property type="entry name" value="PAS"/>
    <property type="match status" value="4"/>
</dbReference>
<dbReference type="PROSITE" id="PS50113">
    <property type="entry name" value="PAC"/>
    <property type="match status" value="2"/>
</dbReference>
<dbReference type="InterPro" id="IPR005467">
    <property type="entry name" value="His_kinase_dom"/>
</dbReference>
<dbReference type="InterPro" id="IPR003594">
    <property type="entry name" value="HATPase_dom"/>
</dbReference>
<comment type="caution">
    <text evidence="13">The sequence shown here is derived from an EMBL/GenBank/DDBJ whole genome shotgun (WGS) entry which is preliminary data.</text>
</comment>
<evidence type="ECO:0000256" key="8">
    <source>
        <dbReference type="ARBA" id="ARBA00023012"/>
    </source>
</evidence>
<dbReference type="SMART" id="SM00086">
    <property type="entry name" value="PAC"/>
    <property type="match status" value="1"/>
</dbReference>
<reference evidence="13 14" key="1">
    <citation type="submission" date="2019-11" db="EMBL/GenBank/DDBJ databases">
        <title>Maribacter lutea sp. nov., a marine bacterium isolated from intertidal sand.</title>
        <authorList>
            <person name="Liu A."/>
        </authorList>
    </citation>
    <scope>NUCLEOTIDE SEQUENCE [LARGE SCALE GENOMIC DNA]</scope>
    <source>
        <strain evidence="13 14">RZ05</strain>
    </source>
</reference>
<dbReference type="PRINTS" id="PR00344">
    <property type="entry name" value="BCTRLSENSOR"/>
</dbReference>
<keyword evidence="14" id="KW-1185">Reference proteome</keyword>
<dbReference type="FunFam" id="3.30.565.10:FF:000037">
    <property type="entry name" value="Hybrid sensor histidine kinase/response regulator"/>
    <property type="match status" value="1"/>
</dbReference>
<evidence type="ECO:0000256" key="3">
    <source>
        <dbReference type="ARBA" id="ARBA00022553"/>
    </source>
</evidence>
<dbReference type="SUPFAM" id="SSF55874">
    <property type="entry name" value="ATPase domain of HSP90 chaperone/DNA topoisomerase II/histidine kinase"/>
    <property type="match status" value="1"/>
</dbReference>
<feature type="domain" description="PAC" evidence="12">
    <location>
        <begin position="445"/>
        <end position="499"/>
    </location>
</feature>
<keyword evidence="5" id="KW-0547">Nucleotide-binding</keyword>
<dbReference type="InterPro" id="IPR000700">
    <property type="entry name" value="PAS-assoc_C"/>
</dbReference>
<dbReference type="Gene3D" id="3.30.565.10">
    <property type="entry name" value="Histidine kinase-like ATPase, C-terminal domain"/>
    <property type="match status" value="1"/>
</dbReference>
<feature type="domain" description="PAS" evidence="11">
    <location>
        <begin position="378"/>
        <end position="444"/>
    </location>
</feature>
<dbReference type="SMART" id="SM00091">
    <property type="entry name" value="PAS"/>
    <property type="match status" value="5"/>
</dbReference>
<keyword evidence="6" id="KW-0418">Kinase</keyword>
<dbReference type="InterPro" id="IPR000014">
    <property type="entry name" value="PAS"/>
</dbReference>
<evidence type="ECO:0000256" key="4">
    <source>
        <dbReference type="ARBA" id="ARBA00022679"/>
    </source>
</evidence>
<dbReference type="SUPFAM" id="SSF47384">
    <property type="entry name" value="Homodimeric domain of signal transducing histidine kinase"/>
    <property type="match status" value="1"/>
</dbReference>
<protein>
    <recommendedName>
        <fullName evidence="2">histidine kinase</fullName>
        <ecNumber evidence="2">2.7.13.3</ecNumber>
    </recommendedName>
</protein>
<dbReference type="InterPro" id="IPR036097">
    <property type="entry name" value="HisK_dim/P_sf"/>
</dbReference>
<dbReference type="Gene3D" id="3.30.450.40">
    <property type="match status" value="1"/>
</dbReference>
<feature type="domain" description="PAS" evidence="11">
    <location>
        <begin position="7"/>
        <end position="60"/>
    </location>
</feature>
<keyword evidence="9" id="KW-0175">Coiled coil</keyword>
<dbReference type="SMART" id="SM00388">
    <property type="entry name" value="HisKA"/>
    <property type="match status" value="1"/>
</dbReference>
<evidence type="ECO:0000259" key="10">
    <source>
        <dbReference type="PROSITE" id="PS50109"/>
    </source>
</evidence>
<dbReference type="InterPro" id="IPR029016">
    <property type="entry name" value="GAF-like_dom_sf"/>
</dbReference>
<feature type="domain" description="Histidine kinase" evidence="10">
    <location>
        <begin position="859"/>
        <end position="1075"/>
    </location>
</feature>
<dbReference type="GO" id="GO:0005524">
    <property type="term" value="F:ATP binding"/>
    <property type="evidence" value="ECO:0007669"/>
    <property type="project" value="UniProtKB-KW"/>
</dbReference>
<feature type="domain" description="PAS" evidence="11">
    <location>
        <begin position="255"/>
        <end position="325"/>
    </location>
</feature>
<dbReference type="SMART" id="SM00065">
    <property type="entry name" value="GAF"/>
    <property type="match status" value="1"/>
</dbReference>
<dbReference type="OrthoDB" id="9808408at2"/>
<evidence type="ECO:0000313" key="13">
    <source>
        <dbReference type="EMBL" id="MRX63551.1"/>
    </source>
</evidence>
<dbReference type="PROSITE" id="PS50109">
    <property type="entry name" value="HIS_KIN"/>
    <property type="match status" value="1"/>
</dbReference>
<dbReference type="InterPro" id="IPR013656">
    <property type="entry name" value="PAS_4"/>
</dbReference>
<dbReference type="CDD" id="cd00075">
    <property type="entry name" value="HATPase"/>
    <property type="match status" value="1"/>
</dbReference>
<dbReference type="InterPro" id="IPR004358">
    <property type="entry name" value="Sig_transdc_His_kin-like_C"/>
</dbReference>
<dbReference type="Pfam" id="PF08448">
    <property type="entry name" value="PAS_4"/>
    <property type="match status" value="2"/>
</dbReference>
<dbReference type="RefSeq" id="WP_154364461.1">
    <property type="nucleotide sequence ID" value="NZ_WKJH01000002.1"/>
</dbReference>
<dbReference type="EMBL" id="WKJH01000002">
    <property type="protein sequence ID" value="MRX63551.1"/>
    <property type="molecule type" value="Genomic_DNA"/>
</dbReference>
<dbReference type="Gene3D" id="1.10.287.130">
    <property type="match status" value="1"/>
</dbReference>
<dbReference type="InterPro" id="IPR035965">
    <property type="entry name" value="PAS-like_dom_sf"/>
</dbReference>
<sequence length="1080" mass="123338">MKNTLKDLTLFERIFDISLEGILVVDQNEKIIKVNSACEEMFGYDHNELLGKKIEVLLPQKFRKAHKTHFLEFTKKPIKRPIDHEMDLWGIKKDATEFPLKISLNPVSFNDEQVTIAFIRDTINKKKTEHKLKAKEAKNKALLNALPDITVIQDYEGNIVDFFAPEETVVKVDKSEIIGKNIKEIVPPEISEKILKTHNEAIRTKKIQIREYSLKLDGKMVDFESRTVLLNGNKLLTIVRDITSKKRAEEELKNSEAKNRSILEALPDLIFVHDKMGNILQVNASDFSPIVGPIESLIGKNFKDILPPKTSVLILNALTEVQETKNTVLKIITLPIDDVPTDFEIRFVPLDNETFLCVLRDITKTKAIQDVLNIRNSALEAARNSIIIVNAQLPDLPVIYCNDAFCSLTGYDRSEVLGKNCRFLQKDDREQEGVKIIRKAIEAQETAQTVLRNYKKDGTLFYNELTITPVRNQNGQLTHFIGVQNNVTERIREVQIKDQIRQVLERIAKQDSIEEISKTIVGVLESNLPCCVATIYALDPKKKTLHKMAAPNLPKGFCDIIEDVPIGPDMGSCGIAAYLKKEVIITDLTTNPLWKEYNAAALEHGLNSCWAYPIFSSDQKVLGIFGVYCKKPKKPNKADRDIITDLTQLISIAFEEHQTRQQLAKSHWLLEDYAKELEQTVNERTNELKATVQKMVEANLNLEDQIKETKAAENRALESQAMFTAIAKNFPKGVIIVFNSAFEIVYIDGGEMHRMGMDKNRFEGKCIDDIDIFSKQRLHRVKEDIKRTIGGEFLSFETRFRNKYFTVNTSPLMDGNDEAKWTLFVYNDITKLKQAETEMRKALVREQELNELKSRFISMASHEFRTPLSAIHSSAILIEKQNMPGKEAKREKYVKQIKQNVKALVVILNDFLSLGKLEEGRVRPNPEIMDLVSFTKNIVTEFEPNRKRGQHIKVHTNEKPIEAYLDPKLMHHILTNLLSNAIKYSTEGQEILVTLTKEKEKVTIQVLDHGIGIPKEEQDQLFQRFFRAQNSTNIQGTGLGLNIVKQYTELMGGTIGLDSEQDKGATFWVTFKTKKHRELL</sequence>
<keyword evidence="8" id="KW-0902">Two-component regulatory system</keyword>
<dbReference type="PANTHER" id="PTHR43711">
    <property type="entry name" value="TWO-COMPONENT HISTIDINE KINASE"/>
    <property type="match status" value="1"/>
</dbReference>
<dbReference type="NCBIfam" id="TIGR00229">
    <property type="entry name" value="sensory_box"/>
    <property type="match status" value="4"/>
</dbReference>
<proteinExistence type="predicted"/>
<dbReference type="InterPro" id="IPR050736">
    <property type="entry name" value="Sensor_HK_Regulatory"/>
</dbReference>
<feature type="domain" description="PAS" evidence="11">
    <location>
        <begin position="135"/>
        <end position="205"/>
    </location>
</feature>
<dbReference type="SMART" id="SM00387">
    <property type="entry name" value="HATPase_c"/>
    <property type="match status" value="1"/>
</dbReference>
<evidence type="ECO:0000313" key="14">
    <source>
        <dbReference type="Proteomes" id="UP000443153"/>
    </source>
</evidence>
<feature type="coiled-coil region" evidence="9">
    <location>
        <begin position="674"/>
        <end position="715"/>
    </location>
</feature>
<dbReference type="AlphaFoldDB" id="A0A6I2MIA1"/>
<evidence type="ECO:0000256" key="5">
    <source>
        <dbReference type="ARBA" id="ARBA00022741"/>
    </source>
</evidence>